<dbReference type="EMBL" id="BGPR01015703">
    <property type="protein sequence ID" value="GBN70294.1"/>
    <property type="molecule type" value="Genomic_DNA"/>
</dbReference>
<proteinExistence type="predicted"/>
<sequence length="130" mass="14211">MTRTRPELATPLQISIPAGVHLAPTDLTSSAESGFEPGALSPRGRDLTTSPTKSTRGLFWDGPRKFEPRSDDEHDAWDGTPSPKFNATPAGGRLATTYDLACSRSHTRWIFSGIGFRAWIPPAPRPIPYH</sequence>
<evidence type="ECO:0000313" key="3">
    <source>
        <dbReference type="Proteomes" id="UP000499080"/>
    </source>
</evidence>
<gene>
    <name evidence="2" type="ORF">AVEN_249713_1</name>
</gene>
<name>A0A4Y2R3N9_ARAVE</name>
<feature type="compositionally biased region" description="Basic and acidic residues" evidence="1">
    <location>
        <begin position="62"/>
        <end position="72"/>
    </location>
</feature>
<evidence type="ECO:0000256" key="1">
    <source>
        <dbReference type="SAM" id="MobiDB-lite"/>
    </source>
</evidence>
<protein>
    <submittedName>
        <fullName evidence="2">Uncharacterized protein</fullName>
    </submittedName>
</protein>
<reference evidence="2 3" key="1">
    <citation type="journal article" date="2019" name="Sci. Rep.">
        <title>Orb-weaving spider Araneus ventricosus genome elucidates the spidroin gene catalogue.</title>
        <authorList>
            <person name="Kono N."/>
            <person name="Nakamura H."/>
            <person name="Ohtoshi R."/>
            <person name="Moran D.A.P."/>
            <person name="Shinohara A."/>
            <person name="Yoshida Y."/>
            <person name="Fujiwara M."/>
            <person name="Mori M."/>
            <person name="Tomita M."/>
            <person name="Arakawa K."/>
        </authorList>
    </citation>
    <scope>NUCLEOTIDE SEQUENCE [LARGE SCALE GENOMIC DNA]</scope>
</reference>
<feature type="region of interest" description="Disordered" evidence="1">
    <location>
        <begin position="25"/>
        <end position="91"/>
    </location>
</feature>
<dbReference type="AlphaFoldDB" id="A0A4Y2R3N9"/>
<accession>A0A4Y2R3N9</accession>
<organism evidence="2 3">
    <name type="scientific">Araneus ventricosus</name>
    <name type="common">Orbweaver spider</name>
    <name type="synonym">Epeira ventricosa</name>
    <dbReference type="NCBI Taxonomy" id="182803"/>
    <lineage>
        <taxon>Eukaryota</taxon>
        <taxon>Metazoa</taxon>
        <taxon>Ecdysozoa</taxon>
        <taxon>Arthropoda</taxon>
        <taxon>Chelicerata</taxon>
        <taxon>Arachnida</taxon>
        <taxon>Araneae</taxon>
        <taxon>Araneomorphae</taxon>
        <taxon>Entelegynae</taxon>
        <taxon>Araneoidea</taxon>
        <taxon>Araneidae</taxon>
        <taxon>Araneus</taxon>
    </lineage>
</organism>
<evidence type="ECO:0000313" key="2">
    <source>
        <dbReference type="EMBL" id="GBN70294.1"/>
    </source>
</evidence>
<keyword evidence="3" id="KW-1185">Reference proteome</keyword>
<comment type="caution">
    <text evidence="2">The sequence shown here is derived from an EMBL/GenBank/DDBJ whole genome shotgun (WGS) entry which is preliminary data.</text>
</comment>
<dbReference type="Proteomes" id="UP000499080">
    <property type="component" value="Unassembled WGS sequence"/>
</dbReference>